<evidence type="ECO:0000256" key="3">
    <source>
        <dbReference type="ARBA" id="ARBA00022763"/>
    </source>
</evidence>
<keyword evidence="14" id="KW-1185">Reference proteome</keyword>
<dbReference type="GO" id="GO:0008854">
    <property type="term" value="F:exodeoxyribonuclease V activity"/>
    <property type="evidence" value="ECO:0007669"/>
    <property type="project" value="InterPro"/>
</dbReference>
<dbReference type="PANTHER" id="PTHR43788:SF6">
    <property type="entry name" value="DNA HELICASE B"/>
    <property type="match status" value="1"/>
</dbReference>
<feature type="domain" description="AAA+ ATPase" evidence="12">
    <location>
        <begin position="189"/>
        <end position="356"/>
    </location>
</feature>
<dbReference type="Gene3D" id="1.10.10.1020">
    <property type="entry name" value="RecBCD complex, subunit RecD, N-terminal domain"/>
    <property type="match status" value="1"/>
</dbReference>
<evidence type="ECO:0000256" key="5">
    <source>
        <dbReference type="ARBA" id="ARBA00022806"/>
    </source>
</evidence>
<dbReference type="Proteomes" id="UP000321413">
    <property type="component" value="Unassembled WGS sequence"/>
</dbReference>
<dbReference type="InterPro" id="IPR006344">
    <property type="entry name" value="RecD"/>
</dbReference>
<dbReference type="InterPro" id="IPR050534">
    <property type="entry name" value="Coronavir_polyprotein_1ab"/>
</dbReference>
<keyword evidence="6 11" id="KW-0269">Exonuclease</keyword>
<evidence type="ECO:0000256" key="2">
    <source>
        <dbReference type="ARBA" id="ARBA00022741"/>
    </source>
</evidence>
<evidence type="ECO:0000256" key="4">
    <source>
        <dbReference type="ARBA" id="ARBA00022801"/>
    </source>
</evidence>
<dbReference type="InterPro" id="IPR027785">
    <property type="entry name" value="UvrD-like_helicase_C"/>
</dbReference>
<evidence type="ECO:0000256" key="9">
    <source>
        <dbReference type="ARBA" id="ARBA00023204"/>
    </source>
</evidence>
<dbReference type="CDD" id="cd17933">
    <property type="entry name" value="DEXSc_RecD-like"/>
    <property type="match status" value="1"/>
</dbReference>
<dbReference type="SUPFAM" id="SSF52540">
    <property type="entry name" value="P-loop containing nucleoside triphosphate hydrolases"/>
    <property type="match status" value="2"/>
</dbReference>
<gene>
    <name evidence="11 13" type="primary">recD</name>
    <name evidence="13" type="ORF">FVD38_17290</name>
</gene>
<keyword evidence="10 11" id="KW-0413">Isomerase</keyword>
<evidence type="ECO:0000256" key="7">
    <source>
        <dbReference type="ARBA" id="ARBA00022840"/>
    </source>
</evidence>
<evidence type="ECO:0000313" key="14">
    <source>
        <dbReference type="Proteomes" id="UP000321413"/>
    </source>
</evidence>
<dbReference type="GO" id="GO:0000724">
    <property type="term" value="P:double-strand break repair via homologous recombination"/>
    <property type="evidence" value="ECO:0007669"/>
    <property type="project" value="UniProtKB-UniRule"/>
</dbReference>
<sequence length="641" mass="69382">MPKVEPNIDALWAEIGRLSEAGELRRLSSAFARFVAGLGSASPPLVLAAAVLSELEGRGHSCLQLADLAAGPAGLLGWDQEQWAQLAASAAPLPKGAAGWRKLLAGCEQVWDRTELDYDQPLVLDGERLYLRRYWRDETQVARGVRERAGTAHAVDEALVRDWLDRLFVSQPDVEGPDWQKLACAVALRGSVAIITGGPGTGKTYTVARLLALLFATAPDADRQRVALAAPTGKAAARLKQSIDKALNELADRVGADLPLRKLTERMGAARTLHSLLGARPDTRAFRHNRGNPLEVDVLIVDEASMVHLEMMASLLDALPPGATLILLGDKDQLASVEAGAVLGDLCHDAHLGNYDAATVDYIRRASGEVVPDAYHGGGGPLAQQTVMLRRSRRFGGPIGQLALAVNAGDEARVEQVLRADGDEVRWIDHAQQAHVLQLAQAGYAPYLELLRAGPQGEHEDWVRQVLQRFEAFRILCAVREGEWGVSGLNEAIERRLAAQGLLRHGVEWYAGRPVMVTRNDYATGVFNGDIGVTLPDPARPGAPRVYFLEGDAVRSVLASRLRNVETAFAMTVHKSQGSEFRHTVLALPRESNAVLTRELVYTGITRASKVFTLVTPNGAVLREAIASRTYRTSGLRALVA</sequence>
<comment type="catalytic activity">
    <reaction evidence="11">
        <text>ATP + H2O = ADP + phosphate + H(+)</text>
        <dbReference type="Rhea" id="RHEA:13065"/>
        <dbReference type="ChEBI" id="CHEBI:15377"/>
        <dbReference type="ChEBI" id="CHEBI:15378"/>
        <dbReference type="ChEBI" id="CHEBI:30616"/>
        <dbReference type="ChEBI" id="CHEBI:43474"/>
        <dbReference type="ChEBI" id="CHEBI:456216"/>
        <dbReference type="EC" id="5.6.2.3"/>
    </reaction>
</comment>
<keyword evidence="9 11" id="KW-0234">DNA repair</keyword>
<keyword evidence="3 11" id="KW-0227">DNA damage</keyword>
<dbReference type="Gene3D" id="3.40.50.300">
    <property type="entry name" value="P-loop containing nucleotide triphosphate hydrolases"/>
    <property type="match status" value="3"/>
</dbReference>
<keyword evidence="7 11" id="KW-0067">ATP-binding</keyword>
<evidence type="ECO:0000256" key="8">
    <source>
        <dbReference type="ARBA" id="ARBA00023125"/>
    </source>
</evidence>
<comment type="miscellaneous">
    <text evidence="11">In the RecBCD complex, RecB has a slow 3'-5' helicase, an exonuclease activity and loads RecA onto ssDNA, RecD has a fast 5'-3' helicase activity, while RecC stimulates the ATPase and processivity of the RecB helicase and contributes to recognition of the Chi site.</text>
</comment>
<reference evidence="13 14" key="1">
    <citation type="submission" date="2019-08" db="EMBL/GenBank/DDBJ databases">
        <title>Massilia golmudensis sp. nov., isolated from sand in the Qinghai-Tibetan Plateau.</title>
        <authorList>
            <person name="Zhang B."/>
        </authorList>
    </citation>
    <scope>NUCLEOTIDE SEQUENCE [LARGE SCALE GENOMIC DNA]</scope>
    <source>
        <strain evidence="13 14">GEM5</strain>
    </source>
</reference>
<dbReference type="InterPro" id="IPR041851">
    <property type="entry name" value="RecD_N_sf"/>
</dbReference>
<keyword evidence="5 11" id="KW-0347">Helicase</keyword>
<dbReference type="InterPro" id="IPR049550">
    <property type="entry name" value="RecD_N"/>
</dbReference>
<dbReference type="Pfam" id="PF13245">
    <property type="entry name" value="AAA_19"/>
    <property type="match status" value="1"/>
</dbReference>
<comment type="function">
    <text evidence="11">A helicase/nuclease that prepares dsDNA breaks (DSB) for recombinational DNA repair. Binds to DSBs and unwinds DNA via a highly rapid and processive ATP-dependent bidirectional helicase activity. Unwinds dsDNA until it encounters a Chi (crossover hotspot instigator) sequence from the 3' direction. Cuts ssDNA a few nucleotides 3' to the Chi site. The properties and activities of the enzyme are changed at Chi. The Chi-altered holoenzyme produces a long 3'-ssDNA overhang and facilitates RecA-binding to the ssDNA for homologous DNA recombination and repair. Holoenzyme degrades any linearized DNA that is unable to undergo homologous recombination. In the holoenzyme this subunit has ssDNA-dependent ATPase and 5'-3' helicase activity. When added to pre-assembled RecBC greatly stimulates nuclease activity and augments holoenzyme processivity. Negatively regulates the RecA-loading ability of RecBCD.</text>
</comment>
<dbReference type="GO" id="GO:0009338">
    <property type="term" value="C:exodeoxyribonuclease V complex"/>
    <property type="evidence" value="ECO:0007669"/>
    <property type="project" value="InterPro"/>
</dbReference>
<dbReference type="GO" id="GO:0005524">
    <property type="term" value="F:ATP binding"/>
    <property type="evidence" value="ECO:0007669"/>
    <property type="project" value="UniProtKB-UniRule"/>
</dbReference>
<evidence type="ECO:0000256" key="11">
    <source>
        <dbReference type="HAMAP-Rule" id="MF_01487"/>
    </source>
</evidence>
<comment type="subunit">
    <text evidence="11">Heterotrimer of RecB, RecC and RecD. All subunits contribute to DNA-binding.</text>
</comment>
<protein>
    <recommendedName>
        <fullName evidence="11">RecBCD enzyme subunit RecD</fullName>
        <ecNumber evidence="11">5.6.2.3</ecNumber>
    </recommendedName>
    <alternativeName>
        <fullName evidence="11">DNA 5'-3' helicase subunit RecD</fullName>
    </alternativeName>
    <alternativeName>
        <fullName evidence="11">Exonuclease V subunit RecD</fullName>
        <shortName evidence="11">ExoV subunit RecD</shortName>
    </alternativeName>
    <alternativeName>
        <fullName evidence="11">Helicase/nuclease RecBCD subunit RecD</fullName>
    </alternativeName>
</protein>
<dbReference type="RefSeq" id="WP_147935956.1">
    <property type="nucleotide sequence ID" value="NZ_VPFD01000018.1"/>
</dbReference>
<keyword evidence="1 11" id="KW-0540">Nuclease</keyword>
<dbReference type="InterPro" id="IPR027417">
    <property type="entry name" value="P-loop_NTPase"/>
</dbReference>
<dbReference type="PANTHER" id="PTHR43788">
    <property type="entry name" value="DNA2/NAM7 HELICASE FAMILY MEMBER"/>
    <property type="match status" value="1"/>
</dbReference>
<dbReference type="SMART" id="SM00382">
    <property type="entry name" value="AAA"/>
    <property type="match status" value="1"/>
</dbReference>
<comment type="caution">
    <text evidence="13">The sequence shown here is derived from an EMBL/GenBank/DDBJ whole genome shotgun (WGS) entry which is preliminary data.</text>
</comment>
<dbReference type="GO" id="GO:0016887">
    <property type="term" value="F:ATP hydrolysis activity"/>
    <property type="evidence" value="ECO:0007669"/>
    <property type="project" value="RHEA"/>
</dbReference>
<evidence type="ECO:0000256" key="1">
    <source>
        <dbReference type="ARBA" id="ARBA00022722"/>
    </source>
</evidence>
<dbReference type="Pfam" id="PF13538">
    <property type="entry name" value="UvrD_C_2"/>
    <property type="match status" value="1"/>
</dbReference>
<keyword evidence="4 11" id="KW-0378">Hydrolase</keyword>
<name>A0A5C7FT85_9BURK</name>
<keyword evidence="8 11" id="KW-0238">DNA-binding</keyword>
<dbReference type="AlphaFoldDB" id="A0A5C7FT85"/>
<dbReference type="GO" id="GO:0043139">
    <property type="term" value="F:5'-3' DNA helicase activity"/>
    <property type="evidence" value="ECO:0007669"/>
    <property type="project" value="UniProtKB-UniRule"/>
</dbReference>
<dbReference type="GO" id="GO:0017116">
    <property type="term" value="F:single-stranded DNA helicase activity"/>
    <property type="evidence" value="ECO:0007669"/>
    <property type="project" value="TreeGrafter"/>
</dbReference>
<proteinExistence type="inferred from homology"/>
<dbReference type="CDD" id="cd18809">
    <property type="entry name" value="SF1_C_RecD"/>
    <property type="match status" value="1"/>
</dbReference>
<dbReference type="EMBL" id="VPFD01000018">
    <property type="protein sequence ID" value="TXF98416.1"/>
    <property type="molecule type" value="Genomic_DNA"/>
</dbReference>
<evidence type="ECO:0000256" key="6">
    <source>
        <dbReference type="ARBA" id="ARBA00022839"/>
    </source>
</evidence>
<dbReference type="InterPro" id="IPR003593">
    <property type="entry name" value="AAA+_ATPase"/>
</dbReference>
<evidence type="ECO:0000313" key="13">
    <source>
        <dbReference type="EMBL" id="TXF98416.1"/>
    </source>
</evidence>
<keyword evidence="2 11" id="KW-0547">Nucleotide-binding</keyword>
<evidence type="ECO:0000256" key="10">
    <source>
        <dbReference type="ARBA" id="ARBA00023235"/>
    </source>
</evidence>
<feature type="binding site" evidence="11">
    <location>
        <begin position="197"/>
        <end position="204"/>
    </location>
    <ligand>
        <name>ATP</name>
        <dbReference type="ChEBI" id="CHEBI:30616"/>
    </ligand>
</feature>
<dbReference type="HAMAP" id="MF_01487">
    <property type="entry name" value="RecD"/>
    <property type="match status" value="1"/>
</dbReference>
<dbReference type="GO" id="GO:0003677">
    <property type="term" value="F:DNA binding"/>
    <property type="evidence" value="ECO:0007669"/>
    <property type="project" value="UniProtKB-UniRule"/>
</dbReference>
<dbReference type="EC" id="5.6.2.3" evidence="11"/>
<dbReference type="Pfam" id="PF21185">
    <property type="entry name" value="RecD_N"/>
    <property type="match status" value="1"/>
</dbReference>
<evidence type="ECO:0000259" key="12">
    <source>
        <dbReference type="SMART" id="SM00382"/>
    </source>
</evidence>
<accession>A0A5C7FT85</accession>
<organism evidence="13 14">
    <name type="scientific">Massilia arenae</name>
    <dbReference type="NCBI Taxonomy" id="2603288"/>
    <lineage>
        <taxon>Bacteria</taxon>
        <taxon>Pseudomonadati</taxon>
        <taxon>Pseudomonadota</taxon>
        <taxon>Betaproteobacteria</taxon>
        <taxon>Burkholderiales</taxon>
        <taxon>Oxalobacteraceae</taxon>
        <taxon>Telluria group</taxon>
        <taxon>Massilia</taxon>
    </lineage>
</organism>
<dbReference type="NCBIfam" id="TIGR01447">
    <property type="entry name" value="recD"/>
    <property type="match status" value="1"/>
</dbReference>
<comment type="similarity">
    <text evidence="11">Belongs to the RecD family.</text>
</comment>